<evidence type="ECO:0000313" key="2">
    <source>
        <dbReference type="EMBL" id="SVA50922.1"/>
    </source>
</evidence>
<protein>
    <recommendedName>
        <fullName evidence="1">Methyltransferase domain-containing protein</fullName>
    </recommendedName>
</protein>
<dbReference type="CDD" id="cd02440">
    <property type="entry name" value="AdoMet_MTases"/>
    <property type="match status" value="1"/>
</dbReference>
<dbReference type="InterPro" id="IPR029063">
    <property type="entry name" value="SAM-dependent_MTases_sf"/>
</dbReference>
<accession>A0A381WEN0</accession>
<reference evidence="2" key="1">
    <citation type="submission" date="2018-05" db="EMBL/GenBank/DDBJ databases">
        <authorList>
            <person name="Lanie J.A."/>
            <person name="Ng W.-L."/>
            <person name="Kazmierczak K.M."/>
            <person name="Andrzejewski T.M."/>
            <person name="Davidsen T.M."/>
            <person name="Wayne K.J."/>
            <person name="Tettelin H."/>
            <person name="Glass J.I."/>
            <person name="Rusch D."/>
            <person name="Podicherti R."/>
            <person name="Tsui H.-C.T."/>
            <person name="Winkler M.E."/>
        </authorList>
    </citation>
    <scope>NUCLEOTIDE SEQUENCE</scope>
</reference>
<feature type="non-terminal residue" evidence="2">
    <location>
        <position position="407"/>
    </location>
</feature>
<evidence type="ECO:0000259" key="1">
    <source>
        <dbReference type="Pfam" id="PF13649"/>
    </source>
</evidence>
<gene>
    <name evidence="2" type="ORF">METZ01_LOCUS103776</name>
</gene>
<dbReference type="AlphaFoldDB" id="A0A381WEN0"/>
<feature type="domain" description="Methyltransferase" evidence="1">
    <location>
        <begin position="310"/>
        <end position="406"/>
    </location>
</feature>
<feature type="non-terminal residue" evidence="2">
    <location>
        <position position="1"/>
    </location>
</feature>
<proteinExistence type="predicted"/>
<organism evidence="2">
    <name type="scientific">marine metagenome</name>
    <dbReference type="NCBI Taxonomy" id="408172"/>
    <lineage>
        <taxon>unclassified sequences</taxon>
        <taxon>metagenomes</taxon>
        <taxon>ecological metagenomes</taxon>
    </lineage>
</organism>
<sequence length="407" mass="44488">LKVNGPLTGPEAAEAVAQCSRALASRPNYLEAARLLAALMQRYEFSAETKISPRGLEAAFAFANVDRQALCNGALAFLKCRPPLADALARGRADGWDAAAALLTRKGARLLRDRLFAVALAHGVVADIEIEFLMTALRRRLLLSPTLLLARPVYEFACVLIRQCLNNEFVFFADEDERALLDELNVDIDGMFKGDAAAGGGFLLWSLYRPFHETLGHEVRAFDQVSPRALRAVMRQELDARRVEAAHAASLRRLTAVTDETSRRVADQYTYDPYPRWLCLQAPQPGSAKDRMRGHFSADALAMIDGPCDVLIAGAGTGRQAVHTAIGYGNGTRVLAIDLSAPSLAYGARMAEALGVSNLRFAIGDILCLDETADRFDVIECVGVLHHMIDPYEGWRVLLDRLRPGGL</sequence>
<dbReference type="Pfam" id="PF13649">
    <property type="entry name" value="Methyltransf_25"/>
    <property type="match status" value="1"/>
</dbReference>
<dbReference type="Gene3D" id="3.40.50.150">
    <property type="entry name" value="Vaccinia Virus protein VP39"/>
    <property type="match status" value="1"/>
</dbReference>
<dbReference type="EMBL" id="UINC01011554">
    <property type="protein sequence ID" value="SVA50922.1"/>
    <property type="molecule type" value="Genomic_DNA"/>
</dbReference>
<name>A0A381WEN0_9ZZZZ</name>
<dbReference type="SUPFAM" id="SSF53335">
    <property type="entry name" value="S-adenosyl-L-methionine-dependent methyltransferases"/>
    <property type="match status" value="1"/>
</dbReference>
<dbReference type="InterPro" id="IPR041698">
    <property type="entry name" value="Methyltransf_25"/>
</dbReference>